<proteinExistence type="predicted"/>
<dbReference type="AlphaFoldDB" id="A0A9J5XRE3"/>
<gene>
    <name evidence="1" type="ORF">H5410_040438</name>
</gene>
<name>A0A9J5XRE3_SOLCO</name>
<dbReference type="EMBL" id="JACXVP010000008">
    <property type="protein sequence ID" value="KAG5589924.1"/>
    <property type="molecule type" value="Genomic_DNA"/>
</dbReference>
<protein>
    <submittedName>
        <fullName evidence="1">Uncharacterized protein</fullName>
    </submittedName>
</protein>
<reference evidence="1 2" key="1">
    <citation type="submission" date="2020-09" db="EMBL/GenBank/DDBJ databases">
        <title>De no assembly of potato wild relative species, Solanum commersonii.</title>
        <authorList>
            <person name="Cho K."/>
        </authorList>
    </citation>
    <scope>NUCLEOTIDE SEQUENCE [LARGE SCALE GENOMIC DNA]</scope>
    <source>
        <strain evidence="1">LZ3.2</strain>
        <tissue evidence="1">Leaf</tissue>
    </source>
</reference>
<accession>A0A9J5XRE3</accession>
<organism evidence="1 2">
    <name type="scientific">Solanum commersonii</name>
    <name type="common">Commerson's wild potato</name>
    <name type="synonym">Commerson's nightshade</name>
    <dbReference type="NCBI Taxonomy" id="4109"/>
    <lineage>
        <taxon>Eukaryota</taxon>
        <taxon>Viridiplantae</taxon>
        <taxon>Streptophyta</taxon>
        <taxon>Embryophyta</taxon>
        <taxon>Tracheophyta</taxon>
        <taxon>Spermatophyta</taxon>
        <taxon>Magnoliopsida</taxon>
        <taxon>eudicotyledons</taxon>
        <taxon>Gunneridae</taxon>
        <taxon>Pentapetalae</taxon>
        <taxon>asterids</taxon>
        <taxon>lamiids</taxon>
        <taxon>Solanales</taxon>
        <taxon>Solanaceae</taxon>
        <taxon>Solanoideae</taxon>
        <taxon>Solaneae</taxon>
        <taxon>Solanum</taxon>
    </lineage>
</organism>
<evidence type="ECO:0000313" key="1">
    <source>
        <dbReference type="EMBL" id="KAG5589924.1"/>
    </source>
</evidence>
<keyword evidence="2" id="KW-1185">Reference proteome</keyword>
<comment type="caution">
    <text evidence="1">The sequence shown here is derived from an EMBL/GenBank/DDBJ whole genome shotgun (WGS) entry which is preliminary data.</text>
</comment>
<sequence>MYLNHIEWSKSMRRQSSSLTLSTESVERFQRVESGQMSSNRIFLGRLSIFLYLGGKIIYSKTYSSTDQSSLSGIGTIGSSYVFANAADL</sequence>
<dbReference type="Proteomes" id="UP000824120">
    <property type="component" value="Chromosome 8"/>
</dbReference>
<evidence type="ECO:0000313" key="2">
    <source>
        <dbReference type="Proteomes" id="UP000824120"/>
    </source>
</evidence>